<name>T0FRF3_9LEPT</name>
<comment type="caution">
    <text evidence="1">The sequence shown here is derived from an EMBL/GenBank/DDBJ whole genome shotgun (WGS) entry which is preliminary data.</text>
</comment>
<sequence length="46" mass="5339">MVGVVAVQSFINYNEWQVLSDMMNENKSPNALDSEYIKKLRDGLKY</sequence>
<organism evidence="1 2">
    <name type="scientific">Leptospira noguchii serovar Panama str. CZ214</name>
    <dbReference type="NCBI Taxonomy" id="1001595"/>
    <lineage>
        <taxon>Bacteria</taxon>
        <taxon>Pseudomonadati</taxon>
        <taxon>Spirochaetota</taxon>
        <taxon>Spirochaetia</taxon>
        <taxon>Leptospirales</taxon>
        <taxon>Leptospiraceae</taxon>
        <taxon>Leptospira</taxon>
    </lineage>
</organism>
<dbReference type="AlphaFoldDB" id="T0FRF3"/>
<evidence type="ECO:0000313" key="1">
    <source>
        <dbReference type="EMBL" id="EQA72824.1"/>
    </source>
</evidence>
<dbReference type="EMBL" id="AKWY02000013">
    <property type="protein sequence ID" value="EQA72824.1"/>
    <property type="molecule type" value="Genomic_DNA"/>
</dbReference>
<reference evidence="1 2" key="1">
    <citation type="submission" date="2013-05" db="EMBL/GenBank/DDBJ databases">
        <authorList>
            <person name="Harkins D.M."/>
            <person name="Durkin A.S."/>
            <person name="Brinkac L.M."/>
            <person name="Haft D.H."/>
            <person name="Selengut J.D."/>
            <person name="Sanka R."/>
            <person name="DePew J."/>
            <person name="Purushe J."/>
            <person name="Hartskeerl R.A."/>
            <person name="Ahmed A."/>
            <person name="van der Linden H."/>
            <person name="Goris M.G.A."/>
            <person name="Vinetz J.M."/>
            <person name="Sutton G.G."/>
            <person name="Nierman W.C."/>
            <person name="Fouts D.E."/>
        </authorList>
    </citation>
    <scope>NUCLEOTIDE SEQUENCE [LARGE SCALE GENOMIC DNA]</scope>
    <source>
        <strain evidence="1 2">CZ214</strain>
    </source>
</reference>
<dbReference type="Proteomes" id="UP000015442">
    <property type="component" value="Unassembled WGS sequence"/>
</dbReference>
<evidence type="ECO:0000313" key="2">
    <source>
        <dbReference type="Proteomes" id="UP000015442"/>
    </source>
</evidence>
<accession>T0FRF3</accession>
<protein>
    <submittedName>
        <fullName evidence="1">Uncharacterized protein</fullName>
    </submittedName>
</protein>
<gene>
    <name evidence="1" type="ORF">LEP1GSC059_3379</name>
</gene>
<proteinExistence type="predicted"/>